<gene>
    <name evidence="2" type="ORF">GCM10025751_43260</name>
</gene>
<dbReference type="EMBL" id="BAABKX010000018">
    <property type="protein sequence ID" value="GAA5059369.1"/>
    <property type="molecule type" value="Genomic_DNA"/>
</dbReference>
<dbReference type="GO" id="GO:0005975">
    <property type="term" value="P:carbohydrate metabolic process"/>
    <property type="evidence" value="ECO:0007669"/>
    <property type="project" value="InterPro"/>
</dbReference>
<feature type="domain" description="Glycosyl hydrolase family 13 catalytic" evidence="1">
    <location>
        <begin position="1"/>
        <end position="220"/>
    </location>
</feature>
<dbReference type="GeneID" id="68613806"/>
<dbReference type="PANTHER" id="PTHR10357">
    <property type="entry name" value="ALPHA-AMYLASE FAMILY MEMBER"/>
    <property type="match status" value="1"/>
</dbReference>
<organism evidence="2 3">
    <name type="scientific">Haladaptatus pallidirubidus</name>
    <dbReference type="NCBI Taxonomy" id="1008152"/>
    <lineage>
        <taxon>Archaea</taxon>
        <taxon>Methanobacteriati</taxon>
        <taxon>Methanobacteriota</taxon>
        <taxon>Stenosarchaea group</taxon>
        <taxon>Halobacteria</taxon>
        <taxon>Halobacteriales</taxon>
        <taxon>Haladaptataceae</taxon>
        <taxon>Haladaptatus</taxon>
    </lineage>
</organism>
<dbReference type="InterPro" id="IPR006047">
    <property type="entry name" value="GH13_cat_dom"/>
</dbReference>
<sequence length="318" mass="35773">MSAAGVPEYRDWYVWKADEETGEKRAQRYFNWEQIPNFNFDSLAVRRFLLDVVDEWAGMVDGFRCDVAWGVPHEFWKEIASRVPDDFLLLDETIPRDPDYHEGEFTMHYDTTMYGTLREIGRGEKPATAIFDALKDGIRSGFPDSAVHLRYVENHDESRYLDDCGYDALKAATAATFTLPGAPMIYYGQERGMTDYRGTMRWEHGDDELTAFHRALSSTRDEHPVLRDGSVERVELEAKNGSESVVAFARESADSRAVVILNFGESAREVTLNAEIEDENIVTGDRIPGAEESDGGTTVDDGGTKLTVESVVVALVTE</sequence>
<proteinExistence type="predicted"/>
<dbReference type="SUPFAM" id="SSF51011">
    <property type="entry name" value="Glycosyl hydrolase domain"/>
    <property type="match status" value="1"/>
</dbReference>
<comment type="caution">
    <text evidence="2">The sequence shown here is derived from an EMBL/GenBank/DDBJ whole genome shotgun (WGS) entry which is preliminary data.</text>
</comment>
<name>A0AAV3UNM1_9EURY</name>
<dbReference type="RefSeq" id="WP_227773598.1">
    <property type="nucleotide sequence ID" value="NZ_BAABKX010000018.1"/>
</dbReference>
<dbReference type="InterPro" id="IPR017853">
    <property type="entry name" value="GH"/>
</dbReference>
<reference evidence="2 3" key="1">
    <citation type="journal article" date="2019" name="Int. J. Syst. Evol. Microbiol.">
        <title>The Global Catalogue of Microorganisms (GCM) 10K type strain sequencing project: providing services to taxonomists for standard genome sequencing and annotation.</title>
        <authorList>
            <consortium name="The Broad Institute Genomics Platform"/>
            <consortium name="The Broad Institute Genome Sequencing Center for Infectious Disease"/>
            <person name="Wu L."/>
            <person name="Ma J."/>
        </authorList>
    </citation>
    <scope>NUCLEOTIDE SEQUENCE [LARGE SCALE GENOMIC DNA]</scope>
    <source>
        <strain evidence="2 3">JCM 17504</strain>
    </source>
</reference>
<dbReference type="Proteomes" id="UP001501729">
    <property type="component" value="Unassembled WGS sequence"/>
</dbReference>
<accession>A0AAV3UNM1</accession>
<keyword evidence="3" id="KW-1185">Reference proteome</keyword>
<dbReference type="InterPro" id="IPR013780">
    <property type="entry name" value="Glyco_hydro_b"/>
</dbReference>
<dbReference type="Gene3D" id="2.60.40.1180">
    <property type="entry name" value="Golgi alpha-mannosidase II"/>
    <property type="match status" value="1"/>
</dbReference>
<evidence type="ECO:0000313" key="2">
    <source>
        <dbReference type="EMBL" id="GAA5059369.1"/>
    </source>
</evidence>
<dbReference type="AlphaFoldDB" id="A0AAV3UNM1"/>
<dbReference type="SMART" id="SM00642">
    <property type="entry name" value="Aamy"/>
    <property type="match status" value="1"/>
</dbReference>
<dbReference type="Pfam" id="PF00128">
    <property type="entry name" value="Alpha-amylase"/>
    <property type="match status" value="1"/>
</dbReference>
<dbReference type="Gene3D" id="3.20.20.80">
    <property type="entry name" value="Glycosidases"/>
    <property type="match status" value="1"/>
</dbReference>
<protein>
    <recommendedName>
        <fullName evidence="1">Glycosyl hydrolase family 13 catalytic domain-containing protein</fullName>
    </recommendedName>
</protein>
<dbReference type="SUPFAM" id="SSF51445">
    <property type="entry name" value="(Trans)glycosidases"/>
    <property type="match status" value="1"/>
</dbReference>
<evidence type="ECO:0000313" key="3">
    <source>
        <dbReference type="Proteomes" id="UP001501729"/>
    </source>
</evidence>
<evidence type="ECO:0000259" key="1">
    <source>
        <dbReference type="SMART" id="SM00642"/>
    </source>
</evidence>
<dbReference type="GO" id="GO:0016798">
    <property type="term" value="F:hydrolase activity, acting on glycosyl bonds"/>
    <property type="evidence" value="ECO:0007669"/>
    <property type="project" value="UniProtKB-KW"/>
</dbReference>